<evidence type="ECO:0000256" key="2">
    <source>
        <dbReference type="ARBA" id="ARBA00022475"/>
    </source>
</evidence>
<evidence type="ECO:0000256" key="6">
    <source>
        <dbReference type="ARBA" id="ARBA00023053"/>
    </source>
</evidence>
<evidence type="ECO:0000256" key="10">
    <source>
        <dbReference type="ARBA" id="ARBA00035120"/>
    </source>
</evidence>
<comment type="activity regulation">
    <text evidence="12">Na(+) is not transported, but it plays an essential structural role and its presence is essential for fluoride channel function.</text>
</comment>
<feature type="transmembrane region" description="Helical" evidence="12">
    <location>
        <begin position="33"/>
        <end position="54"/>
    </location>
</feature>
<comment type="subcellular location">
    <subcellularLocation>
        <location evidence="1 12">Cell membrane</location>
        <topology evidence="1 12">Multi-pass membrane protein</topology>
    </subcellularLocation>
</comment>
<name>A0A1C3U5N8_9HYPH</name>
<gene>
    <name evidence="12" type="primary">fluC</name>
    <name evidence="12" type="synonym">crcB</name>
    <name evidence="13" type="ORF">GA0061100_101763</name>
</gene>
<keyword evidence="14" id="KW-1185">Reference proteome</keyword>
<evidence type="ECO:0000256" key="9">
    <source>
        <dbReference type="ARBA" id="ARBA00023303"/>
    </source>
</evidence>
<dbReference type="InterPro" id="IPR003691">
    <property type="entry name" value="FluC"/>
</dbReference>
<comment type="function">
    <text evidence="12">Fluoride-specific ion channel. Important for reducing fluoride concentration in the cell, thus reducing its toxicity.</text>
</comment>
<dbReference type="OrthoDB" id="9806299at2"/>
<evidence type="ECO:0000256" key="7">
    <source>
        <dbReference type="ARBA" id="ARBA00023065"/>
    </source>
</evidence>
<keyword evidence="9 12" id="KW-0407">Ion channel</keyword>
<evidence type="ECO:0000256" key="3">
    <source>
        <dbReference type="ARBA" id="ARBA00022519"/>
    </source>
</evidence>
<proteinExistence type="inferred from homology"/>
<dbReference type="GO" id="GO:0046872">
    <property type="term" value="F:metal ion binding"/>
    <property type="evidence" value="ECO:0007669"/>
    <property type="project" value="UniProtKB-KW"/>
</dbReference>
<keyword evidence="2 12" id="KW-1003">Cell membrane</keyword>
<dbReference type="Proteomes" id="UP000186228">
    <property type="component" value="Unassembled WGS sequence"/>
</dbReference>
<organism evidence="13 14">
    <name type="scientific">Rhizobium hainanense</name>
    <dbReference type="NCBI Taxonomy" id="52131"/>
    <lineage>
        <taxon>Bacteria</taxon>
        <taxon>Pseudomonadati</taxon>
        <taxon>Pseudomonadota</taxon>
        <taxon>Alphaproteobacteria</taxon>
        <taxon>Hyphomicrobiales</taxon>
        <taxon>Rhizobiaceae</taxon>
        <taxon>Rhizobium/Agrobacterium group</taxon>
        <taxon>Rhizobium</taxon>
    </lineage>
</organism>
<evidence type="ECO:0000256" key="4">
    <source>
        <dbReference type="ARBA" id="ARBA00022692"/>
    </source>
</evidence>
<feature type="binding site" evidence="12">
    <location>
        <position position="74"/>
    </location>
    <ligand>
        <name>Na(+)</name>
        <dbReference type="ChEBI" id="CHEBI:29101"/>
        <note>structural</note>
    </ligand>
</feature>
<reference evidence="14" key="1">
    <citation type="submission" date="2016-08" db="EMBL/GenBank/DDBJ databases">
        <authorList>
            <person name="Varghese N."/>
            <person name="Submissions Spin"/>
        </authorList>
    </citation>
    <scope>NUCLEOTIDE SEQUENCE [LARGE SCALE GENOMIC DNA]</scope>
    <source>
        <strain evidence="14">CCBAU 57015</strain>
    </source>
</reference>
<keyword evidence="5 12" id="KW-1133">Transmembrane helix</keyword>
<accession>A0A1C3U5N8</accession>
<evidence type="ECO:0000256" key="5">
    <source>
        <dbReference type="ARBA" id="ARBA00022989"/>
    </source>
</evidence>
<dbReference type="HAMAP" id="MF_00454">
    <property type="entry name" value="FluC"/>
    <property type="match status" value="1"/>
</dbReference>
<evidence type="ECO:0000256" key="8">
    <source>
        <dbReference type="ARBA" id="ARBA00023136"/>
    </source>
</evidence>
<evidence type="ECO:0000313" key="14">
    <source>
        <dbReference type="Proteomes" id="UP000186228"/>
    </source>
</evidence>
<dbReference type="PANTHER" id="PTHR28259:SF1">
    <property type="entry name" value="FLUORIDE EXPORT PROTEIN 1-RELATED"/>
    <property type="match status" value="1"/>
</dbReference>
<keyword evidence="8 12" id="KW-0472">Membrane</keyword>
<dbReference type="STRING" id="52131.GA0061100_101763"/>
<protein>
    <recommendedName>
        <fullName evidence="12">Fluoride-specific ion channel FluC</fullName>
    </recommendedName>
</protein>
<keyword evidence="6 12" id="KW-0915">Sodium</keyword>
<dbReference type="GO" id="GO:0062054">
    <property type="term" value="F:fluoride channel activity"/>
    <property type="evidence" value="ECO:0007669"/>
    <property type="project" value="UniProtKB-UniRule"/>
</dbReference>
<comment type="catalytic activity">
    <reaction evidence="11">
        <text>fluoride(in) = fluoride(out)</text>
        <dbReference type="Rhea" id="RHEA:76159"/>
        <dbReference type="ChEBI" id="CHEBI:17051"/>
    </reaction>
    <physiologicalReaction direction="left-to-right" evidence="11">
        <dbReference type="Rhea" id="RHEA:76160"/>
    </physiologicalReaction>
</comment>
<dbReference type="Pfam" id="PF02537">
    <property type="entry name" value="CRCB"/>
    <property type="match status" value="1"/>
</dbReference>
<evidence type="ECO:0000313" key="13">
    <source>
        <dbReference type="EMBL" id="SCB10799.1"/>
    </source>
</evidence>
<feature type="transmembrane region" description="Helical" evidence="12">
    <location>
        <begin position="99"/>
        <end position="124"/>
    </location>
</feature>
<evidence type="ECO:0000256" key="11">
    <source>
        <dbReference type="ARBA" id="ARBA00035585"/>
    </source>
</evidence>
<dbReference type="AlphaFoldDB" id="A0A1C3U5N8"/>
<sequence length="129" mass="13797">MLYLVVFLGAGLGGAFRLGINELAARLLGIEFPFGTLIINVLGAFIMGLLTEYFTFRGGMSQEVRLFLTTGVLGGFTTFSTFALESVTLWERGQWMPSVAYVALSVSLSIGALIAGLAIVRLIIQAQTA</sequence>
<dbReference type="NCBIfam" id="NF010794">
    <property type="entry name" value="PRK14198.1"/>
    <property type="match status" value="1"/>
</dbReference>
<dbReference type="PANTHER" id="PTHR28259">
    <property type="entry name" value="FLUORIDE EXPORT PROTEIN 1-RELATED"/>
    <property type="match status" value="1"/>
</dbReference>
<dbReference type="GO" id="GO:0140114">
    <property type="term" value="P:cellular detoxification of fluoride"/>
    <property type="evidence" value="ECO:0007669"/>
    <property type="project" value="UniProtKB-UniRule"/>
</dbReference>
<evidence type="ECO:0000256" key="1">
    <source>
        <dbReference type="ARBA" id="ARBA00004651"/>
    </source>
</evidence>
<dbReference type="GO" id="GO:0005886">
    <property type="term" value="C:plasma membrane"/>
    <property type="evidence" value="ECO:0007669"/>
    <property type="project" value="UniProtKB-SubCell"/>
</dbReference>
<keyword evidence="12" id="KW-0813">Transport</keyword>
<keyword evidence="7 12" id="KW-0406">Ion transport</keyword>
<dbReference type="EMBL" id="FMAC01000001">
    <property type="protein sequence ID" value="SCB10799.1"/>
    <property type="molecule type" value="Genomic_DNA"/>
</dbReference>
<keyword evidence="12" id="KW-0479">Metal-binding</keyword>
<feature type="binding site" evidence="12">
    <location>
        <position position="77"/>
    </location>
    <ligand>
        <name>Na(+)</name>
        <dbReference type="ChEBI" id="CHEBI:29101"/>
        <note>structural</note>
    </ligand>
</feature>
<dbReference type="RefSeq" id="WP_075851883.1">
    <property type="nucleotide sequence ID" value="NZ_FMAC01000001.1"/>
</dbReference>
<dbReference type="NCBIfam" id="TIGR00494">
    <property type="entry name" value="crcB"/>
    <property type="match status" value="1"/>
</dbReference>
<feature type="transmembrane region" description="Helical" evidence="12">
    <location>
        <begin position="66"/>
        <end position="87"/>
    </location>
</feature>
<evidence type="ECO:0000256" key="12">
    <source>
        <dbReference type="HAMAP-Rule" id="MF_00454"/>
    </source>
</evidence>
<keyword evidence="3" id="KW-0997">Cell inner membrane</keyword>
<keyword evidence="4 12" id="KW-0812">Transmembrane</keyword>
<comment type="similarity">
    <text evidence="10 12">Belongs to the fluoride channel Fluc/FEX (TC 1.A.43) family.</text>
</comment>